<evidence type="ECO:0000259" key="8">
    <source>
        <dbReference type="Pfam" id="PF01490"/>
    </source>
</evidence>
<comment type="similarity">
    <text evidence="2">Belongs to the amino acid/polyamine transporter 2 family.</text>
</comment>
<name>A0A9P4J530_9PEZI</name>
<evidence type="ECO:0000313" key="9">
    <source>
        <dbReference type="EMBL" id="KAF2152568.1"/>
    </source>
</evidence>
<reference evidence="9" key="1">
    <citation type="journal article" date="2020" name="Stud. Mycol.">
        <title>101 Dothideomycetes genomes: a test case for predicting lifestyles and emergence of pathogens.</title>
        <authorList>
            <person name="Haridas S."/>
            <person name="Albert R."/>
            <person name="Binder M."/>
            <person name="Bloem J."/>
            <person name="Labutti K."/>
            <person name="Salamov A."/>
            <person name="Andreopoulos B."/>
            <person name="Baker S."/>
            <person name="Barry K."/>
            <person name="Bills G."/>
            <person name="Bluhm B."/>
            <person name="Cannon C."/>
            <person name="Castanera R."/>
            <person name="Culley D."/>
            <person name="Daum C."/>
            <person name="Ezra D."/>
            <person name="Gonzalez J."/>
            <person name="Henrissat B."/>
            <person name="Kuo A."/>
            <person name="Liang C."/>
            <person name="Lipzen A."/>
            <person name="Lutzoni F."/>
            <person name="Magnuson J."/>
            <person name="Mondo S."/>
            <person name="Nolan M."/>
            <person name="Ohm R."/>
            <person name="Pangilinan J."/>
            <person name="Park H.-J."/>
            <person name="Ramirez L."/>
            <person name="Alfaro M."/>
            <person name="Sun H."/>
            <person name="Tritt A."/>
            <person name="Yoshinaga Y."/>
            <person name="Zwiers L.-H."/>
            <person name="Turgeon B."/>
            <person name="Goodwin S."/>
            <person name="Spatafora J."/>
            <person name="Crous P."/>
            <person name="Grigoriev I."/>
        </authorList>
    </citation>
    <scope>NUCLEOTIDE SEQUENCE</scope>
    <source>
        <strain evidence="9">CBS 260.36</strain>
    </source>
</reference>
<feature type="transmembrane region" description="Helical" evidence="7">
    <location>
        <begin position="107"/>
        <end position="128"/>
    </location>
</feature>
<evidence type="ECO:0000256" key="4">
    <source>
        <dbReference type="ARBA" id="ARBA00022989"/>
    </source>
</evidence>
<feature type="transmembrane region" description="Helical" evidence="7">
    <location>
        <begin position="462"/>
        <end position="486"/>
    </location>
</feature>
<comment type="caution">
    <text evidence="9">The sequence shown here is derived from an EMBL/GenBank/DDBJ whole genome shotgun (WGS) entry which is preliminary data.</text>
</comment>
<dbReference type="GO" id="GO:0015179">
    <property type="term" value="F:L-amino acid transmembrane transporter activity"/>
    <property type="evidence" value="ECO:0007669"/>
    <property type="project" value="TreeGrafter"/>
</dbReference>
<feature type="transmembrane region" description="Helical" evidence="7">
    <location>
        <begin position="436"/>
        <end position="456"/>
    </location>
</feature>
<dbReference type="InterPro" id="IPR013057">
    <property type="entry name" value="AA_transpt_TM"/>
</dbReference>
<evidence type="ECO:0000256" key="1">
    <source>
        <dbReference type="ARBA" id="ARBA00004141"/>
    </source>
</evidence>
<sequence>MIGHSADYIPPHTRALYDKNVSFEEYHFYAQACRREEAANAGAAANKPTSFWDAIIPGRGKKHADELPSESEMPAVNVNKQEGRMHISDEEWVNASRALRLATWGSMFYLITTDILGPFALPFAIATTGWGPGIALYTVFGVLAGYSGYLIWRMFLGLDSYQYPMRTFGDLGFRIYGPWARYGINILQSIQLLCNVGVLVIQNGQSLSQVAKFRLCYAVCCLVWALVGFAVGQVRTLKNYGWLANSAIWLNILTIFFTMGVAANTAPNYSAATSQSAGSSISGVNGTLVAQLPDGSWPKVQTSGALPNSGNFTAAITGLMQAVYSYGGAMVFIEFMSEMRRPYDFIKAMWGAQAFIYFFYMFYGCFLYGYQGQYVINPSYQGLSPYHWQIVANVLNMVASIIAAGLYGNIGIKVLYNTIFAELLNAPPLTTRTGKLLWAGLVPVYWSLAFIIAAAIPNFTGLTSVVAAFCILHFTYSFPPILYLGYKIKRDTLRNLGLAPMTNHSRPGHPNEQPTSSTGADSPPAYDDEKKDLKTADAVGPQSNGHHHVFFRPSTHITSDARKAALKKTLVKGLPILVWLMIYFLGALVTSGLGAYSAIETLIDAFKSGSATSFTCHSPLDA</sequence>
<feature type="transmembrane region" description="Helical" evidence="7">
    <location>
        <begin position="348"/>
        <end position="370"/>
    </location>
</feature>
<evidence type="ECO:0000256" key="7">
    <source>
        <dbReference type="SAM" id="Phobius"/>
    </source>
</evidence>
<keyword evidence="10" id="KW-1185">Reference proteome</keyword>
<evidence type="ECO:0000256" key="3">
    <source>
        <dbReference type="ARBA" id="ARBA00022692"/>
    </source>
</evidence>
<dbReference type="GO" id="GO:0016020">
    <property type="term" value="C:membrane"/>
    <property type="evidence" value="ECO:0007669"/>
    <property type="project" value="UniProtKB-SubCell"/>
</dbReference>
<accession>A0A9P4J530</accession>
<evidence type="ECO:0000256" key="2">
    <source>
        <dbReference type="ARBA" id="ARBA00008066"/>
    </source>
</evidence>
<comment type="subcellular location">
    <subcellularLocation>
        <location evidence="1">Membrane</location>
        <topology evidence="1">Multi-pass membrane protein</topology>
    </subcellularLocation>
</comment>
<feature type="transmembrane region" description="Helical" evidence="7">
    <location>
        <begin position="390"/>
        <end position="416"/>
    </location>
</feature>
<gene>
    <name evidence="9" type="ORF">K461DRAFT_286439</name>
</gene>
<dbReference type="EMBL" id="ML996086">
    <property type="protein sequence ID" value="KAF2152568.1"/>
    <property type="molecule type" value="Genomic_DNA"/>
</dbReference>
<protein>
    <recommendedName>
        <fullName evidence="8">Amino acid transporter transmembrane domain-containing protein</fullName>
    </recommendedName>
</protein>
<keyword evidence="4 7" id="KW-1133">Transmembrane helix</keyword>
<feature type="region of interest" description="Disordered" evidence="6">
    <location>
        <begin position="499"/>
        <end position="527"/>
    </location>
</feature>
<dbReference type="OrthoDB" id="40134at2759"/>
<organism evidence="9 10">
    <name type="scientific">Myriangium duriaei CBS 260.36</name>
    <dbReference type="NCBI Taxonomy" id="1168546"/>
    <lineage>
        <taxon>Eukaryota</taxon>
        <taxon>Fungi</taxon>
        <taxon>Dikarya</taxon>
        <taxon>Ascomycota</taxon>
        <taxon>Pezizomycotina</taxon>
        <taxon>Dothideomycetes</taxon>
        <taxon>Dothideomycetidae</taxon>
        <taxon>Myriangiales</taxon>
        <taxon>Myriangiaceae</taxon>
        <taxon>Myriangium</taxon>
    </lineage>
</organism>
<evidence type="ECO:0000313" key="10">
    <source>
        <dbReference type="Proteomes" id="UP000799439"/>
    </source>
</evidence>
<dbReference type="Pfam" id="PF01490">
    <property type="entry name" value="Aa_trans"/>
    <property type="match status" value="1"/>
</dbReference>
<feature type="transmembrane region" description="Helical" evidence="7">
    <location>
        <begin position="215"/>
        <end position="234"/>
    </location>
</feature>
<keyword evidence="5 7" id="KW-0472">Membrane</keyword>
<dbReference type="Proteomes" id="UP000799439">
    <property type="component" value="Unassembled WGS sequence"/>
</dbReference>
<feature type="transmembrane region" description="Helical" evidence="7">
    <location>
        <begin position="312"/>
        <end position="336"/>
    </location>
</feature>
<dbReference type="AlphaFoldDB" id="A0A9P4J530"/>
<feature type="transmembrane region" description="Helical" evidence="7">
    <location>
        <begin position="576"/>
        <end position="599"/>
    </location>
</feature>
<proteinExistence type="inferred from homology"/>
<evidence type="ECO:0000256" key="6">
    <source>
        <dbReference type="SAM" id="MobiDB-lite"/>
    </source>
</evidence>
<feature type="transmembrane region" description="Helical" evidence="7">
    <location>
        <begin position="134"/>
        <end position="156"/>
    </location>
</feature>
<feature type="transmembrane region" description="Helical" evidence="7">
    <location>
        <begin position="240"/>
        <end position="263"/>
    </location>
</feature>
<keyword evidence="3 7" id="KW-0812">Transmembrane</keyword>
<evidence type="ECO:0000256" key="5">
    <source>
        <dbReference type="ARBA" id="ARBA00023136"/>
    </source>
</evidence>
<dbReference type="PANTHER" id="PTHR22950:SF461">
    <property type="entry name" value="AMINO ACID TRANSPORTER TRANSMEMBRANE DOMAIN-CONTAINING PROTEIN"/>
    <property type="match status" value="1"/>
</dbReference>
<feature type="domain" description="Amino acid transporter transmembrane" evidence="8">
    <location>
        <begin position="102"/>
        <end position="485"/>
    </location>
</feature>
<dbReference type="PANTHER" id="PTHR22950">
    <property type="entry name" value="AMINO ACID TRANSPORTER"/>
    <property type="match status" value="1"/>
</dbReference>